<feature type="transmembrane region" description="Helical" evidence="7">
    <location>
        <begin position="130"/>
        <end position="152"/>
    </location>
</feature>
<comment type="caution">
    <text evidence="9">The sequence shown here is derived from an EMBL/GenBank/DDBJ whole genome shotgun (WGS) entry which is preliminary data.</text>
</comment>
<protein>
    <submittedName>
        <fullName evidence="9">Putative aliphatic sulfonates transport permease protein SsuC</fullName>
    </submittedName>
</protein>
<dbReference type="Gene3D" id="1.10.3720.10">
    <property type="entry name" value="MetI-like"/>
    <property type="match status" value="1"/>
</dbReference>
<gene>
    <name evidence="9" type="primary">ssuC11</name>
    <name evidence="9" type="ORF">VPARA_30720</name>
</gene>
<dbReference type="PANTHER" id="PTHR30151">
    <property type="entry name" value="ALKANE SULFONATE ABC TRANSPORTER-RELATED, MEMBRANE SUBUNIT"/>
    <property type="match status" value="1"/>
</dbReference>
<evidence type="ECO:0000256" key="2">
    <source>
        <dbReference type="ARBA" id="ARBA00022448"/>
    </source>
</evidence>
<dbReference type="Proteomes" id="UP000035170">
    <property type="component" value="Unassembled WGS sequence"/>
</dbReference>
<evidence type="ECO:0000259" key="8">
    <source>
        <dbReference type="PROSITE" id="PS50928"/>
    </source>
</evidence>
<evidence type="ECO:0000256" key="7">
    <source>
        <dbReference type="RuleBase" id="RU363032"/>
    </source>
</evidence>
<evidence type="ECO:0000313" key="9">
    <source>
        <dbReference type="EMBL" id="KLN55706.1"/>
    </source>
</evidence>
<sequence length="288" mass="30956">MNTRSIDTAVPVASAALGAAAAPADPEYLAWAAARQKRIWRRRILPALGIAGLIVLWWVVIVAFGVKPFIAPTPGAVLETLYAKRGVLLDNLLPTAFEAAGGFVLGNLAAIVVATIFVHNKTLQDIFFPVVLMFNAVPLVAKAPVLVLIMGNGVEPKITIAALVCFFPTLVNMVRGLESVNPQAMELMRVLSASKTEIFFRLRLLNALPYLFSALRIAASMCVIGAVVGEWVGATVGIGAMILQATFNFDSPLLYAAIVMSATLSGLFFLLVTLAEKWVIRWQPESTH</sequence>
<feature type="transmembrane region" description="Helical" evidence="7">
    <location>
        <begin position="44"/>
        <end position="66"/>
    </location>
</feature>
<comment type="similarity">
    <text evidence="7">Belongs to the binding-protein-dependent transport system permease family.</text>
</comment>
<name>A0A0H2M0T0_VARPD</name>
<comment type="subcellular location">
    <subcellularLocation>
        <location evidence="1 7">Cell membrane</location>
        <topology evidence="1 7">Multi-pass membrane protein</topology>
    </subcellularLocation>
</comment>
<reference evidence="9 10" key="1">
    <citation type="submission" date="2015-03" db="EMBL/GenBank/DDBJ databases">
        <title>Genome sequence of Variovorax paradoxus TBEA6.</title>
        <authorList>
            <person name="Poehlein A."/>
            <person name="Schuldes J."/>
            <person name="Wuebbeler J.H."/>
            <person name="Hiessl S."/>
            <person name="Steinbuechel A."/>
            <person name="Daniel R."/>
        </authorList>
    </citation>
    <scope>NUCLEOTIDE SEQUENCE [LARGE SCALE GENOMIC DNA]</scope>
    <source>
        <strain evidence="9 10">TBEA6</strain>
    </source>
</reference>
<organism evidence="9 10">
    <name type="scientific">Variovorax paradoxus</name>
    <dbReference type="NCBI Taxonomy" id="34073"/>
    <lineage>
        <taxon>Bacteria</taxon>
        <taxon>Pseudomonadati</taxon>
        <taxon>Pseudomonadota</taxon>
        <taxon>Betaproteobacteria</taxon>
        <taxon>Burkholderiales</taxon>
        <taxon>Comamonadaceae</taxon>
        <taxon>Variovorax</taxon>
    </lineage>
</organism>
<dbReference type="EMBL" id="JZWI01000015">
    <property type="protein sequence ID" value="KLN55706.1"/>
    <property type="molecule type" value="Genomic_DNA"/>
</dbReference>
<dbReference type="Pfam" id="PF00528">
    <property type="entry name" value="BPD_transp_1"/>
    <property type="match status" value="1"/>
</dbReference>
<feature type="transmembrane region" description="Helical" evidence="7">
    <location>
        <begin position="158"/>
        <end position="177"/>
    </location>
</feature>
<keyword evidence="4 7" id="KW-0812">Transmembrane</keyword>
<evidence type="ECO:0000256" key="4">
    <source>
        <dbReference type="ARBA" id="ARBA00022692"/>
    </source>
</evidence>
<evidence type="ECO:0000256" key="1">
    <source>
        <dbReference type="ARBA" id="ARBA00004651"/>
    </source>
</evidence>
<dbReference type="GO" id="GO:0005886">
    <property type="term" value="C:plasma membrane"/>
    <property type="evidence" value="ECO:0007669"/>
    <property type="project" value="UniProtKB-SubCell"/>
</dbReference>
<dbReference type="InterPro" id="IPR000515">
    <property type="entry name" value="MetI-like"/>
</dbReference>
<dbReference type="AlphaFoldDB" id="A0A0H2M0T0"/>
<accession>A0A0H2M0T0</accession>
<keyword evidence="6 7" id="KW-0472">Membrane</keyword>
<feature type="transmembrane region" description="Helical" evidence="7">
    <location>
        <begin position="253"/>
        <end position="275"/>
    </location>
</feature>
<evidence type="ECO:0000256" key="6">
    <source>
        <dbReference type="ARBA" id="ARBA00023136"/>
    </source>
</evidence>
<feature type="domain" description="ABC transmembrane type-1" evidence="8">
    <location>
        <begin position="88"/>
        <end position="276"/>
    </location>
</feature>
<keyword evidence="3" id="KW-1003">Cell membrane</keyword>
<dbReference type="RefSeq" id="WP_021008067.1">
    <property type="nucleotide sequence ID" value="NZ_JZWI01000015.1"/>
</dbReference>
<proteinExistence type="inferred from homology"/>
<keyword evidence="2 7" id="KW-0813">Transport</keyword>
<keyword evidence="5 7" id="KW-1133">Transmembrane helix</keyword>
<evidence type="ECO:0000256" key="5">
    <source>
        <dbReference type="ARBA" id="ARBA00022989"/>
    </source>
</evidence>
<dbReference type="PANTHER" id="PTHR30151:SF20">
    <property type="entry name" value="ABC TRANSPORTER PERMEASE PROTEIN HI_0355-RELATED"/>
    <property type="match status" value="1"/>
</dbReference>
<keyword evidence="10" id="KW-1185">Reference proteome</keyword>
<evidence type="ECO:0000256" key="3">
    <source>
        <dbReference type="ARBA" id="ARBA00022475"/>
    </source>
</evidence>
<dbReference type="PATRIC" id="fig|34073.19.peg.3157"/>
<dbReference type="PROSITE" id="PS50928">
    <property type="entry name" value="ABC_TM1"/>
    <property type="match status" value="1"/>
</dbReference>
<evidence type="ECO:0000313" key="10">
    <source>
        <dbReference type="Proteomes" id="UP000035170"/>
    </source>
</evidence>
<dbReference type="InterPro" id="IPR035906">
    <property type="entry name" value="MetI-like_sf"/>
</dbReference>
<dbReference type="GO" id="GO:0055085">
    <property type="term" value="P:transmembrane transport"/>
    <property type="evidence" value="ECO:0007669"/>
    <property type="project" value="InterPro"/>
</dbReference>
<dbReference type="CDD" id="cd06261">
    <property type="entry name" value="TM_PBP2"/>
    <property type="match status" value="1"/>
</dbReference>
<feature type="transmembrane region" description="Helical" evidence="7">
    <location>
        <begin position="210"/>
        <end position="233"/>
    </location>
</feature>
<dbReference type="SUPFAM" id="SSF161098">
    <property type="entry name" value="MetI-like"/>
    <property type="match status" value="1"/>
</dbReference>
<feature type="transmembrane region" description="Helical" evidence="7">
    <location>
        <begin position="99"/>
        <end position="118"/>
    </location>
</feature>